<evidence type="ECO:0000259" key="6">
    <source>
        <dbReference type="PROSITE" id="PS51160"/>
    </source>
</evidence>
<dbReference type="Gene3D" id="3.30.70.100">
    <property type="match status" value="1"/>
</dbReference>
<evidence type="ECO:0000256" key="2">
    <source>
        <dbReference type="ARBA" id="ARBA00012150"/>
    </source>
</evidence>
<feature type="active site" evidence="4">
    <location>
        <position position="22"/>
    </location>
</feature>
<dbReference type="InterPro" id="IPR001792">
    <property type="entry name" value="Acylphosphatase-like_dom"/>
</dbReference>
<sequence length="93" mass="10455">MASDPKQFRVLYTGRVQGVGFRWTTQQIAGRHDVKGTVRNLDDGRVELVVEATPREARAMLAAIRGQFASNLTDETIDETPATGRHTRFEILR</sequence>
<dbReference type="SUPFAM" id="SSF54975">
    <property type="entry name" value="Acylphosphatase/BLUF domain-like"/>
    <property type="match status" value="1"/>
</dbReference>
<evidence type="ECO:0000256" key="1">
    <source>
        <dbReference type="ARBA" id="ARBA00005614"/>
    </source>
</evidence>
<dbReference type="AlphaFoldDB" id="A0A5C5ZUC1"/>
<reference evidence="7 8" key="1">
    <citation type="submission" date="2019-02" db="EMBL/GenBank/DDBJ databases">
        <title>Deep-cultivation of Planctomycetes and their phenomic and genomic characterization uncovers novel biology.</title>
        <authorList>
            <person name="Wiegand S."/>
            <person name="Jogler M."/>
            <person name="Boedeker C."/>
            <person name="Pinto D."/>
            <person name="Vollmers J."/>
            <person name="Rivas-Marin E."/>
            <person name="Kohn T."/>
            <person name="Peeters S.H."/>
            <person name="Heuer A."/>
            <person name="Rast P."/>
            <person name="Oberbeckmann S."/>
            <person name="Bunk B."/>
            <person name="Jeske O."/>
            <person name="Meyerdierks A."/>
            <person name="Storesund J.E."/>
            <person name="Kallscheuer N."/>
            <person name="Luecker S."/>
            <person name="Lage O.M."/>
            <person name="Pohl T."/>
            <person name="Merkel B.J."/>
            <person name="Hornburger P."/>
            <person name="Mueller R.-W."/>
            <person name="Bruemmer F."/>
            <person name="Labrenz M."/>
            <person name="Spormann A.M."/>
            <person name="Op Den Camp H."/>
            <person name="Overmann J."/>
            <person name="Amann R."/>
            <person name="Jetten M.S.M."/>
            <person name="Mascher T."/>
            <person name="Medema M.H."/>
            <person name="Devos D.P."/>
            <person name="Kaster A.-K."/>
            <person name="Ovreas L."/>
            <person name="Rohde M."/>
            <person name="Galperin M.Y."/>
            <person name="Jogler C."/>
        </authorList>
    </citation>
    <scope>NUCLEOTIDE SEQUENCE [LARGE SCALE GENOMIC DNA]</scope>
    <source>
        <strain evidence="7 8">Mal64</strain>
    </source>
</reference>
<dbReference type="InterPro" id="IPR036046">
    <property type="entry name" value="Acylphosphatase-like_dom_sf"/>
</dbReference>
<comment type="caution">
    <text evidence="7">The sequence shown here is derived from an EMBL/GenBank/DDBJ whole genome shotgun (WGS) entry which is preliminary data.</text>
</comment>
<evidence type="ECO:0000256" key="4">
    <source>
        <dbReference type="PROSITE-ProRule" id="PRU00520"/>
    </source>
</evidence>
<dbReference type="PROSITE" id="PS51160">
    <property type="entry name" value="ACYLPHOSPHATASE_3"/>
    <property type="match status" value="1"/>
</dbReference>
<dbReference type="OrthoDB" id="9808093at2"/>
<evidence type="ECO:0000256" key="3">
    <source>
        <dbReference type="ARBA" id="ARBA00047645"/>
    </source>
</evidence>
<dbReference type="RefSeq" id="WP_146397661.1">
    <property type="nucleotide sequence ID" value="NZ_SJPQ01000001.1"/>
</dbReference>
<name>A0A5C5ZUC1_9BACT</name>
<dbReference type="Proteomes" id="UP000315440">
    <property type="component" value="Unassembled WGS sequence"/>
</dbReference>
<dbReference type="PANTHER" id="PTHR47268:SF4">
    <property type="entry name" value="ACYLPHOSPHATASE"/>
    <property type="match status" value="1"/>
</dbReference>
<evidence type="ECO:0000313" key="7">
    <source>
        <dbReference type="EMBL" id="TWT90627.1"/>
    </source>
</evidence>
<dbReference type="Pfam" id="PF00708">
    <property type="entry name" value="Acylphosphatase"/>
    <property type="match status" value="1"/>
</dbReference>
<evidence type="ECO:0000256" key="5">
    <source>
        <dbReference type="RuleBase" id="RU004168"/>
    </source>
</evidence>
<keyword evidence="8" id="KW-1185">Reference proteome</keyword>
<gene>
    <name evidence="7" type="primary">acyP</name>
    <name evidence="7" type="ORF">Mal64_10210</name>
</gene>
<comment type="catalytic activity">
    <reaction evidence="3 4">
        <text>an acyl phosphate + H2O = a carboxylate + phosphate + H(+)</text>
        <dbReference type="Rhea" id="RHEA:14965"/>
        <dbReference type="ChEBI" id="CHEBI:15377"/>
        <dbReference type="ChEBI" id="CHEBI:15378"/>
        <dbReference type="ChEBI" id="CHEBI:29067"/>
        <dbReference type="ChEBI" id="CHEBI:43474"/>
        <dbReference type="ChEBI" id="CHEBI:59918"/>
        <dbReference type="EC" id="3.6.1.7"/>
    </reaction>
</comment>
<proteinExistence type="inferred from homology"/>
<protein>
    <recommendedName>
        <fullName evidence="2 4">acylphosphatase</fullName>
        <ecNumber evidence="2 4">3.6.1.7</ecNumber>
    </recommendedName>
</protein>
<dbReference type="PANTHER" id="PTHR47268">
    <property type="entry name" value="ACYLPHOSPHATASE"/>
    <property type="match status" value="1"/>
</dbReference>
<feature type="domain" description="Acylphosphatase-like" evidence="6">
    <location>
        <begin position="7"/>
        <end position="93"/>
    </location>
</feature>
<dbReference type="EMBL" id="SJPQ01000001">
    <property type="protein sequence ID" value="TWT90627.1"/>
    <property type="molecule type" value="Genomic_DNA"/>
</dbReference>
<dbReference type="InterPro" id="IPR020456">
    <property type="entry name" value="Acylphosphatase"/>
</dbReference>
<keyword evidence="4 7" id="KW-0378">Hydrolase</keyword>
<dbReference type="EC" id="3.6.1.7" evidence="2 4"/>
<comment type="similarity">
    <text evidence="1 5">Belongs to the acylphosphatase family.</text>
</comment>
<feature type="active site" evidence="4">
    <location>
        <position position="40"/>
    </location>
</feature>
<evidence type="ECO:0000313" key="8">
    <source>
        <dbReference type="Proteomes" id="UP000315440"/>
    </source>
</evidence>
<accession>A0A5C5ZUC1</accession>
<organism evidence="7 8">
    <name type="scientific">Pseudobythopirellula maris</name>
    <dbReference type="NCBI Taxonomy" id="2527991"/>
    <lineage>
        <taxon>Bacteria</taxon>
        <taxon>Pseudomonadati</taxon>
        <taxon>Planctomycetota</taxon>
        <taxon>Planctomycetia</taxon>
        <taxon>Pirellulales</taxon>
        <taxon>Lacipirellulaceae</taxon>
        <taxon>Pseudobythopirellula</taxon>
    </lineage>
</organism>
<dbReference type="GO" id="GO:0003998">
    <property type="term" value="F:acylphosphatase activity"/>
    <property type="evidence" value="ECO:0007669"/>
    <property type="project" value="UniProtKB-EC"/>
</dbReference>